<dbReference type="CDD" id="cd02440">
    <property type="entry name" value="AdoMet_MTases"/>
    <property type="match status" value="1"/>
</dbReference>
<dbReference type="PANTHER" id="PTHR43861">
    <property type="entry name" value="TRANS-ACONITATE 2-METHYLTRANSFERASE-RELATED"/>
    <property type="match status" value="1"/>
</dbReference>
<dbReference type="Gene3D" id="3.40.50.150">
    <property type="entry name" value="Vaccinia Virus protein VP39"/>
    <property type="match status" value="1"/>
</dbReference>
<dbReference type="InterPro" id="IPR029063">
    <property type="entry name" value="SAM-dependent_MTases_sf"/>
</dbReference>
<accession>A0A2H0LXQ8</accession>
<organism evidence="1 2">
    <name type="scientific">Candidatus Ghiorseimicrobium undicola</name>
    <dbReference type="NCBI Taxonomy" id="1974746"/>
    <lineage>
        <taxon>Bacteria</taxon>
        <taxon>Pseudomonadati</taxon>
        <taxon>Candidatus Omnitrophota</taxon>
        <taxon>Candidatus Ghiorseimicrobium</taxon>
    </lineage>
</organism>
<protein>
    <recommendedName>
        <fullName evidence="3">Methyltransferase type 11 domain-containing protein</fullName>
    </recommendedName>
</protein>
<reference evidence="1 2" key="1">
    <citation type="submission" date="2017-09" db="EMBL/GenBank/DDBJ databases">
        <title>Depth-based differentiation of microbial function through sediment-hosted aquifers and enrichment of novel symbionts in the deep terrestrial subsurface.</title>
        <authorList>
            <person name="Probst A.J."/>
            <person name="Ladd B."/>
            <person name="Jarett J.K."/>
            <person name="Geller-Mcgrath D.E."/>
            <person name="Sieber C.M."/>
            <person name="Emerson J.B."/>
            <person name="Anantharaman K."/>
            <person name="Thomas B.C."/>
            <person name="Malmstrom R."/>
            <person name="Stieglmeier M."/>
            <person name="Klingl A."/>
            <person name="Woyke T."/>
            <person name="Ryan C.M."/>
            <person name="Banfield J.F."/>
        </authorList>
    </citation>
    <scope>NUCLEOTIDE SEQUENCE [LARGE SCALE GENOMIC DNA]</scope>
    <source>
        <strain evidence="1">CG11_big_fil_rev_8_21_14_0_20_42_13</strain>
    </source>
</reference>
<dbReference type="SUPFAM" id="SSF53335">
    <property type="entry name" value="S-adenosyl-L-methionine-dependent methyltransferases"/>
    <property type="match status" value="1"/>
</dbReference>
<proteinExistence type="predicted"/>
<dbReference type="PANTHER" id="PTHR43861:SF6">
    <property type="entry name" value="METHYLTRANSFERASE TYPE 11"/>
    <property type="match status" value="1"/>
</dbReference>
<dbReference type="AlphaFoldDB" id="A0A2H0LXQ8"/>
<evidence type="ECO:0000313" key="2">
    <source>
        <dbReference type="Proteomes" id="UP000229641"/>
    </source>
</evidence>
<name>A0A2H0LXQ8_9BACT</name>
<dbReference type="EMBL" id="PCWA01000105">
    <property type="protein sequence ID" value="PIQ88464.1"/>
    <property type="molecule type" value="Genomic_DNA"/>
</dbReference>
<gene>
    <name evidence="1" type="ORF">COV72_08215</name>
</gene>
<dbReference type="Proteomes" id="UP000229641">
    <property type="component" value="Unassembled WGS sequence"/>
</dbReference>
<comment type="caution">
    <text evidence="1">The sequence shown here is derived from an EMBL/GenBank/DDBJ whole genome shotgun (WGS) entry which is preliminary data.</text>
</comment>
<sequence>MIKKKDKRCDFLKMIPLNAKRLLDVGCGDGGLSARLKERGVEVTGIEKIEKLCSIAKGKLNDVISGDIENLQLPYPCGYFDCIMYADVFEHLMEPSEALIKHRFYLNDNGCIIASIPNVRYYKIILRLILAGTWDYADAGMLDRSHVRFFGLVNIIELFNRTGYGIIEIRRNIVGGRWLKILNLLFFNALKDFLTYQYYVKAEKNNNSSEASIAPRKIYKF</sequence>
<evidence type="ECO:0000313" key="1">
    <source>
        <dbReference type="EMBL" id="PIQ88464.1"/>
    </source>
</evidence>
<evidence type="ECO:0008006" key="3">
    <source>
        <dbReference type="Google" id="ProtNLM"/>
    </source>
</evidence>
<dbReference type="Pfam" id="PF13489">
    <property type="entry name" value="Methyltransf_23"/>
    <property type="match status" value="1"/>
</dbReference>